<dbReference type="InterPro" id="IPR005351">
    <property type="entry name" value="ASTER"/>
</dbReference>
<name>D3AXD0_HETP5</name>
<keyword evidence="5 6" id="KW-0472">Membrane</keyword>
<comment type="subcellular location">
    <subcellularLocation>
        <location evidence="1">Membrane</location>
    </subcellularLocation>
</comment>
<dbReference type="RefSeq" id="XP_020438304.1">
    <property type="nucleotide sequence ID" value="XM_020571781.1"/>
</dbReference>
<gene>
    <name evidence="7" type="ORF">PPL_00761</name>
</gene>
<dbReference type="OMA" id="MFGLMMK"/>
<dbReference type="AlphaFoldDB" id="D3AXD0"/>
<keyword evidence="3 6" id="KW-0812">Transmembrane</keyword>
<proteinExistence type="inferred from homology"/>
<dbReference type="STRING" id="670386.D3AXD0"/>
<evidence type="ECO:0000313" key="8">
    <source>
        <dbReference type="Proteomes" id="UP000001396"/>
    </source>
</evidence>
<dbReference type="Proteomes" id="UP000001396">
    <property type="component" value="Unassembled WGS sequence"/>
</dbReference>
<evidence type="ECO:0000256" key="6">
    <source>
        <dbReference type="SAM" id="Phobius"/>
    </source>
</evidence>
<dbReference type="FunCoup" id="D3AXD0">
    <property type="interactions" value="21"/>
</dbReference>
<dbReference type="GO" id="GO:0005789">
    <property type="term" value="C:endoplasmic reticulum membrane"/>
    <property type="evidence" value="ECO:0007669"/>
    <property type="project" value="InterPro"/>
</dbReference>
<sequence>MNKGDPRRPATAIFEMRPPLSQQEKDAQNLDYWSMLCFAFAFIGIFARYKIALWISVVCCIASLANMKSADGGLRAMTSSVSMSFLGLAMAYFSPNSHLYN</sequence>
<dbReference type="GO" id="GO:0044183">
    <property type="term" value="F:protein folding chaperone"/>
    <property type="evidence" value="ECO:0007669"/>
    <property type="project" value="InterPro"/>
</dbReference>
<keyword evidence="8" id="KW-1185">Reference proteome</keyword>
<evidence type="ECO:0000256" key="5">
    <source>
        <dbReference type="ARBA" id="ARBA00023136"/>
    </source>
</evidence>
<dbReference type="GeneID" id="31356292"/>
<keyword evidence="4 6" id="KW-1133">Transmembrane helix</keyword>
<organism evidence="7 8">
    <name type="scientific">Heterostelium pallidum (strain ATCC 26659 / Pp 5 / PN500)</name>
    <name type="common">Cellular slime mold</name>
    <name type="synonym">Polysphondylium pallidum</name>
    <dbReference type="NCBI Taxonomy" id="670386"/>
    <lineage>
        <taxon>Eukaryota</taxon>
        <taxon>Amoebozoa</taxon>
        <taxon>Evosea</taxon>
        <taxon>Eumycetozoa</taxon>
        <taxon>Dictyostelia</taxon>
        <taxon>Acytosteliales</taxon>
        <taxon>Acytosteliaceae</taxon>
        <taxon>Heterostelium</taxon>
    </lineage>
</organism>
<reference evidence="7 8" key="1">
    <citation type="journal article" date="2011" name="Genome Res.">
        <title>Phylogeny-wide analysis of social amoeba genomes highlights ancient origins for complex intercellular communication.</title>
        <authorList>
            <person name="Heidel A.J."/>
            <person name="Lawal H.M."/>
            <person name="Felder M."/>
            <person name="Schilde C."/>
            <person name="Helps N.R."/>
            <person name="Tunggal B."/>
            <person name="Rivero F."/>
            <person name="John U."/>
            <person name="Schleicher M."/>
            <person name="Eichinger L."/>
            <person name="Platzer M."/>
            <person name="Noegel A.A."/>
            <person name="Schaap P."/>
            <person name="Gloeckner G."/>
        </authorList>
    </citation>
    <scope>NUCLEOTIDE SEQUENCE [LARGE SCALE GENOMIC DNA]</scope>
    <source>
        <strain evidence="8">ATCC 26659 / Pp 5 / PN500</strain>
    </source>
</reference>
<dbReference type="GO" id="GO:0045048">
    <property type="term" value="P:protein insertion into ER membrane"/>
    <property type="evidence" value="ECO:0007669"/>
    <property type="project" value="InterPro"/>
</dbReference>
<accession>D3AXD0</accession>
<dbReference type="InParanoid" id="D3AXD0"/>
<evidence type="ECO:0000256" key="1">
    <source>
        <dbReference type="ARBA" id="ARBA00004370"/>
    </source>
</evidence>
<protein>
    <submittedName>
        <fullName evidence="7">UPF0139 membrane protein</fullName>
    </submittedName>
</protein>
<dbReference type="PANTHER" id="PTHR13193:SF0">
    <property type="entry name" value="PAT COMPLEX SUBUNIT ASTERIX"/>
    <property type="match status" value="1"/>
</dbReference>
<evidence type="ECO:0000256" key="4">
    <source>
        <dbReference type="ARBA" id="ARBA00022989"/>
    </source>
</evidence>
<dbReference type="Pfam" id="PF03669">
    <property type="entry name" value="ASTER"/>
    <property type="match status" value="1"/>
</dbReference>
<evidence type="ECO:0000256" key="3">
    <source>
        <dbReference type="ARBA" id="ARBA00022692"/>
    </source>
</evidence>
<dbReference type="PANTHER" id="PTHR13193">
    <property type="entry name" value="CGI-140"/>
    <property type="match status" value="1"/>
</dbReference>
<evidence type="ECO:0000313" key="7">
    <source>
        <dbReference type="EMBL" id="EFA86199.1"/>
    </source>
</evidence>
<comment type="similarity">
    <text evidence="2">Belongs to the Asterix family.</text>
</comment>
<feature type="transmembrane region" description="Helical" evidence="6">
    <location>
        <begin position="32"/>
        <end position="62"/>
    </location>
</feature>
<evidence type="ECO:0000256" key="2">
    <source>
        <dbReference type="ARBA" id="ARBA00009066"/>
    </source>
</evidence>
<comment type="caution">
    <text evidence="7">The sequence shown here is derived from an EMBL/GenBank/DDBJ whole genome shotgun (WGS) entry which is preliminary data.</text>
</comment>
<feature type="transmembrane region" description="Helical" evidence="6">
    <location>
        <begin position="74"/>
        <end position="93"/>
    </location>
</feature>
<dbReference type="EMBL" id="ADBJ01000003">
    <property type="protein sequence ID" value="EFA86199.1"/>
    <property type="molecule type" value="Genomic_DNA"/>
</dbReference>